<feature type="domain" description="Gfo/Idh/MocA-like oxidoreductase N-terminal" evidence="1">
    <location>
        <begin position="3"/>
        <end position="93"/>
    </location>
</feature>
<keyword evidence="3" id="KW-1185">Reference proteome</keyword>
<sequence>MTRALVVGYGSIGQRHARLLGELDCEVAVVCRRPIDFPHLYCDLATALSHWQPDYVVIASSTGEHANDICILAEQGFNGMVLVEKPLTAHAQSLPPHQFSHGFVAYNLRFHPLLQAFHQRLSSLHSFTLHVTCGSYLPDWRPLSDYRKGYSALKALGGGVLRDLSHELDYTLWMSGGWTALTAAGGHLSNLQIDSDDVFSLLLQTPHFPVATVTLDYVDSAPRRLITALTNEGTLRADLINGTLEFRDDILLRVHPGRDDTYIAQHRAVLDGLHDMLCSLDEGEEVMRVIDAAERAATHQEWVKR</sequence>
<dbReference type="SUPFAM" id="SSF51735">
    <property type="entry name" value="NAD(P)-binding Rossmann-fold domains"/>
    <property type="match status" value="1"/>
</dbReference>
<dbReference type="Gene3D" id="3.30.360.10">
    <property type="entry name" value="Dihydrodipicolinate Reductase, domain 2"/>
    <property type="match status" value="1"/>
</dbReference>
<dbReference type="RefSeq" id="WP_211551739.1">
    <property type="nucleotide sequence ID" value="NZ_JAGTUF010000030.1"/>
</dbReference>
<dbReference type="Proteomes" id="UP000680714">
    <property type="component" value="Unassembled WGS sequence"/>
</dbReference>
<dbReference type="PANTHER" id="PTHR43377">
    <property type="entry name" value="BILIVERDIN REDUCTASE A"/>
    <property type="match status" value="1"/>
</dbReference>
<evidence type="ECO:0000259" key="1">
    <source>
        <dbReference type="Pfam" id="PF01408"/>
    </source>
</evidence>
<name>A0ABS5IH35_9PROT</name>
<dbReference type="Pfam" id="PF01408">
    <property type="entry name" value="GFO_IDH_MocA"/>
    <property type="match status" value="1"/>
</dbReference>
<accession>A0ABS5IH35</accession>
<reference evidence="2 3" key="1">
    <citation type="submission" date="2021-04" db="EMBL/GenBank/DDBJ databases">
        <title>Magnetospirillum sulfuroxidans sp. nov., a facultative chemolithoautotrophic sulfur-oxidizing alphaproteobacterium isolated from freshwater sediment and proposals for Paramagetospirillum gen. nov., and Magnetospirillaceae fam. nov.</title>
        <authorList>
            <person name="Koziaeva V."/>
            <person name="Geelhoed J.S."/>
            <person name="Sorokin D.Y."/>
            <person name="Grouzdev D.S."/>
        </authorList>
    </citation>
    <scope>NUCLEOTIDE SEQUENCE [LARGE SCALE GENOMIC DNA]</scope>
    <source>
        <strain evidence="2 3">J10</strain>
    </source>
</reference>
<dbReference type="SUPFAM" id="SSF55347">
    <property type="entry name" value="Glyceraldehyde-3-phosphate dehydrogenase-like, C-terminal domain"/>
    <property type="match status" value="1"/>
</dbReference>
<dbReference type="InterPro" id="IPR051450">
    <property type="entry name" value="Gfo/Idh/MocA_Oxidoreductases"/>
</dbReference>
<organism evidence="2 3">
    <name type="scientific">Magnetospirillum sulfuroxidans</name>
    <dbReference type="NCBI Taxonomy" id="611300"/>
    <lineage>
        <taxon>Bacteria</taxon>
        <taxon>Pseudomonadati</taxon>
        <taxon>Pseudomonadota</taxon>
        <taxon>Alphaproteobacteria</taxon>
        <taxon>Rhodospirillales</taxon>
        <taxon>Rhodospirillaceae</taxon>
        <taxon>Magnetospirillum</taxon>
    </lineage>
</organism>
<gene>
    <name evidence="2" type="ORF">KEC16_18570</name>
</gene>
<proteinExistence type="predicted"/>
<evidence type="ECO:0000313" key="3">
    <source>
        <dbReference type="Proteomes" id="UP000680714"/>
    </source>
</evidence>
<evidence type="ECO:0000313" key="2">
    <source>
        <dbReference type="EMBL" id="MBR9973735.1"/>
    </source>
</evidence>
<dbReference type="InterPro" id="IPR000683">
    <property type="entry name" value="Gfo/Idh/MocA-like_OxRdtase_N"/>
</dbReference>
<dbReference type="Gene3D" id="3.40.50.720">
    <property type="entry name" value="NAD(P)-binding Rossmann-like Domain"/>
    <property type="match status" value="1"/>
</dbReference>
<protein>
    <submittedName>
        <fullName evidence="2">Gfo/Idh/MocA family oxidoreductase</fullName>
    </submittedName>
</protein>
<dbReference type="InterPro" id="IPR036291">
    <property type="entry name" value="NAD(P)-bd_dom_sf"/>
</dbReference>
<comment type="caution">
    <text evidence="2">The sequence shown here is derived from an EMBL/GenBank/DDBJ whole genome shotgun (WGS) entry which is preliminary data.</text>
</comment>
<dbReference type="EMBL" id="JAGTUF010000030">
    <property type="protein sequence ID" value="MBR9973735.1"/>
    <property type="molecule type" value="Genomic_DNA"/>
</dbReference>
<dbReference type="PANTHER" id="PTHR43377:SF1">
    <property type="entry name" value="BILIVERDIN REDUCTASE A"/>
    <property type="match status" value="1"/>
</dbReference>